<dbReference type="Gene3D" id="3.40.50.150">
    <property type="entry name" value="Vaccinia Virus protein VP39"/>
    <property type="match status" value="1"/>
</dbReference>
<dbReference type="InterPro" id="IPR051422">
    <property type="entry name" value="AlkB_tRNA_MeTrf/Diox"/>
</dbReference>
<dbReference type="STRING" id="453591.Igni_0749"/>
<dbReference type="CDD" id="cd02440">
    <property type="entry name" value="AdoMet_MTases"/>
    <property type="match status" value="1"/>
</dbReference>
<dbReference type="PhylomeDB" id="A8AAH9"/>
<keyword evidence="2 4" id="KW-0808">Transferase</keyword>
<evidence type="ECO:0000256" key="1">
    <source>
        <dbReference type="ARBA" id="ARBA00022603"/>
    </source>
</evidence>
<dbReference type="PANTHER" id="PTHR13069">
    <property type="entry name" value="ALKYLATED DNA REPAIR PROTEIN ALKB HOMOLOG 8"/>
    <property type="match status" value="1"/>
</dbReference>
<dbReference type="PANTHER" id="PTHR13069:SF21">
    <property type="entry name" value="ALKYLATED DNA REPAIR PROTEIN ALKB HOMOLOG 8"/>
    <property type="match status" value="1"/>
</dbReference>
<dbReference type="KEGG" id="iho:Igni_0749"/>
<name>A8AAH9_IGNH4</name>
<dbReference type="GO" id="GO:0032259">
    <property type="term" value="P:methylation"/>
    <property type="evidence" value="ECO:0007669"/>
    <property type="project" value="UniProtKB-KW"/>
</dbReference>
<organism evidence="4 5">
    <name type="scientific">Ignicoccus hospitalis (strain KIN4/I / DSM 18386 / JCM 14125)</name>
    <dbReference type="NCBI Taxonomy" id="453591"/>
    <lineage>
        <taxon>Archaea</taxon>
        <taxon>Thermoproteota</taxon>
        <taxon>Thermoprotei</taxon>
        <taxon>Desulfurococcales</taxon>
        <taxon>Desulfurococcaceae</taxon>
        <taxon>Ignicoccus</taxon>
    </lineage>
</organism>
<feature type="domain" description="Methyltransferase" evidence="3">
    <location>
        <begin position="62"/>
        <end position="148"/>
    </location>
</feature>
<evidence type="ECO:0000313" key="5">
    <source>
        <dbReference type="Proteomes" id="UP000000262"/>
    </source>
</evidence>
<evidence type="ECO:0000256" key="2">
    <source>
        <dbReference type="ARBA" id="ARBA00022679"/>
    </source>
</evidence>
<dbReference type="EMBL" id="CP000816">
    <property type="protein sequence ID" value="ABU81931.1"/>
    <property type="molecule type" value="Genomic_DNA"/>
</dbReference>
<dbReference type="GO" id="GO:0008168">
    <property type="term" value="F:methyltransferase activity"/>
    <property type="evidence" value="ECO:0007669"/>
    <property type="project" value="UniProtKB-KW"/>
</dbReference>
<accession>A8AAH9</accession>
<evidence type="ECO:0000259" key="3">
    <source>
        <dbReference type="Pfam" id="PF13649"/>
    </source>
</evidence>
<keyword evidence="1 4" id="KW-0489">Methyltransferase</keyword>
<dbReference type="eggNOG" id="arCOG04989">
    <property type="taxonomic scope" value="Archaea"/>
</dbReference>
<gene>
    <name evidence="4" type="ordered locus">Igni_0749</name>
</gene>
<dbReference type="InterPro" id="IPR041698">
    <property type="entry name" value="Methyltransf_25"/>
</dbReference>
<dbReference type="SUPFAM" id="SSF53335">
    <property type="entry name" value="S-adenosyl-L-methionine-dependent methyltransferases"/>
    <property type="match status" value="1"/>
</dbReference>
<evidence type="ECO:0000313" key="4">
    <source>
        <dbReference type="EMBL" id="ABU81931.1"/>
    </source>
</evidence>
<keyword evidence="5" id="KW-1185">Reference proteome</keyword>
<sequence length="208" mass="23362">MYCNSGLSKSPAGKEGVHAGKKLITRVLERIYPLHDEVVAVKFVERGYYQKVARELEEGSRILEVGCGTGRFIQTVTEKCYGIGLDISDKLLRIAKERLEEHPFDCVLGTATALPFRSNSFKAVVTFTMMHHLTDQEKVTALKEIARVSPTYLFGEVGKNACWSAVLLKIIGSKKLIRKEIIERAGLKVREWHDMGGFCLIFGRAERT</sequence>
<dbReference type="AlphaFoldDB" id="A8AAH9"/>
<dbReference type="Pfam" id="PF13649">
    <property type="entry name" value="Methyltransf_25"/>
    <property type="match status" value="1"/>
</dbReference>
<protein>
    <submittedName>
        <fullName evidence="4">Methyltransferase type 11</fullName>
    </submittedName>
</protein>
<reference evidence="4 5" key="1">
    <citation type="journal article" date="2008" name="Genome Biol.">
        <title>A genomic analysis of the archaeal system Ignicoccus hospitalis-Nanoarchaeum equitans.</title>
        <authorList>
            <person name="Podar M."/>
            <person name="Anderson I."/>
            <person name="Makarova K.S."/>
            <person name="Elkins J.G."/>
            <person name="Ivanova N."/>
            <person name="Wall M.A."/>
            <person name="Lykidis A."/>
            <person name="Mavromatis K."/>
            <person name="Sun H."/>
            <person name="Hudson M.E."/>
            <person name="Chen W."/>
            <person name="Deciu C."/>
            <person name="Hutchison D."/>
            <person name="Eads J.R."/>
            <person name="Anderson A."/>
            <person name="Fernandes F."/>
            <person name="Szeto E."/>
            <person name="Lapidus A."/>
            <person name="Kyrpides N.C."/>
            <person name="Saier M.H.Jr."/>
            <person name="Richardson P.M."/>
            <person name="Rachel R."/>
            <person name="Huber H."/>
            <person name="Eisen J.A."/>
            <person name="Koonin E.V."/>
            <person name="Keller M."/>
            <person name="Stetter K.O."/>
        </authorList>
    </citation>
    <scope>NUCLEOTIDE SEQUENCE [LARGE SCALE GENOMIC DNA]</scope>
    <source>
        <strain evidence="5">KIN4/I / DSM 18386 / JCM 14125</strain>
    </source>
</reference>
<proteinExistence type="predicted"/>
<dbReference type="InterPro" id="IPR029063">
    <property type="entry name" value="SAM-dependent_MTases_sf"/>
</dbReference>
<dbReference type="HOGENOM" id="CLU_1318513_0_0_2"/>
<dbReference type="Proteomes" id="UP000000262">
    <property type="component" value="Chromosome"/>
</dbReference>